<comment type="subcellular location">
    <subcellularLocation>
        <location evidence="1">Nucleus</location>
    </subcellularLocation>
</comment>
<evidence type="ECO:0000313" key="7">
    <source>
        <dbReference type="EMBL" id="KAK9666653.1"/>
    </source>
</evidence>
<dbReference type="EMBL" id="JBDFQZ010000014">
    <property type="protein sequence ID" value="KAK9666653.1"/>
    <property type="molecule type" value="Genomic_DNA"/>
</dbReference>
<evidence type="ECO:0000256" key="1">
    <source>
        <dbReference type="ARBA" id="ARBA00004123"/>
    </source>
</evidence>
<sequence>MFEMNDFWLSQQHSLLESSARRSHMNAPVNIRQHEALSTAINPCKLISNLGFDEFGIPDSGKNSIVYSPTPRGTPDGTPLEQTTLRQRKFLIFDQSRNETRVMFSSLSPAVQNMPARQTACPLSNPQVACPKLFDAYQCPPEGKARKDEQMCAKTPEPSEGSGENENLDEESDMREDTEEINALLYSDNYDDRDTEFDNEDDDEVSSGHSPLVKEGVCHKQEVRHELDFDDEVAISSVSSKRRKTLDGAHEKLAFIHSEEVSISIDKGSDPTIGNKRPRRDKIRETLKVLESIIPGLKSKDPKVILDEAISYLKCLKSNAETMFEEDSENSTCDEPIN</sequence>
<dbReference type="InterPro" id="IPR037546">
    <property type="entry name" value="SAC51-like"/>
</dbReference>
<dbReference type="PANTHER" id="PTHR36066:SF8">
    <property type="entry name" value="TRANSCRIPTION FACTOR SAC51"/>
    <property type="match status" value="1"/>
</dbReference>
<feature type="domain" description="BHLH" evidence="6">
    <location>
        <begin position="267"/>
        <end position="316"/>
    </location>
</feature>
<feature type="compositionally biased region" description="Acidic residues" evidence="5">
    <location>
        <begin position="166"/>
        <end position="180"/>
    </location>
</feature>
<dbReference type="InterPro" id="IPR011598">
    <property type="entry name" value="bHLH_dom"/>
</dbReference>
<dbReference type="GO" id="GO:0005634">
    <property type="term" value="C:nucleus"/>
    <property type="evidence" value="ECO:0007669"/>
    <property type="project" value="UniProtKB-SubCell"/>
</dbReference>
<organism evidence="7 8">
    <name type="scientific">Saponaria officinalis</name>
    <name type="common">Common soapwort</name>
    <name type="synonym">Lychnis saponaria</name>
    <dbReference type="NCBI Taxonomy" id="3572"/>
    <lineage>
        <taxon>Eukaryota</taxon>
        <taxon>Viridiplantae</taxon>
        <taxon>Streptophyta</taxon>
        <taxon>Embryophyta</taxon>
        <taxon>Tracheophyta</taxon>
        <taxon>Spermatophyta</taxon>
        <taxon>Magnoliopsida</taxon>
        <taxon>eudicotyledons</taxon>
        <taxon>Gunneridae</taxon>
        <taxon>Pentapetalae</taxon>
        <taxon>Caryophyllales</taxon>
        <taxon>Caryophyllaceae</taxon>
        <taxon>Caryophylleae</taxon>
        <taxon>Saponaria</taxon>
    </lineage>
</organism>
<feature type="compositionally biased region" description="Acidic residues" evidence="5">
    <location>
        <begin position="189"/>
        <end position="205"/>
    </location>
</feature>
<keyword evidence="3" id="KW-0804">Transcription</keyword>
<name>A0AAW1GUC8_SAPOF</name>
<gene>
    <name evidence="7" type="ORF">RND81_14G201300</name>
</gene>
<feature type="region of interest" description="Disordered" evidence="5">
    <location>
        <begin position="141"/>
        <end position="211"/>
    </location>
</feature>
<keyword evidence="4" id="KW-0539">Nucleus</keyword>
<accession>A0AAW1GUC8</accession>
<keyword evidence="2" id="KW-0805">Transcription regulation</keyword>
<evidence type="ECO:0000256" key="3">
    <source>
        <dbReference type="ARBA" id="ARBA00023163"/>
    </source>
</evidence>
<dbReference type="InterPro" id="IPR036638">
    <property type="entry name" value="HLH_DNA-bd_sf"/>
</dbReference>
<evidence type="ECO:0000259" key="6">
    <source>
        <dbReference type="PROSITE" id="PS50888"/>
    </source>
</evidence>
<proteinExistence type="predicted"/>
<dbReference type="AlphaFoldDB" id="A0AAW1GUC8"/>
<evidence type="ECO:0000256" key="4">
    <source>
        <dbReference type="ARBA" id="ARBA00023242"/>
    </source>
</evidence>
<dbReference type="PROSITE" id="PS50888">
    <property type="entry name" value="BHLH"/>
    <property type="match status" value="1"/>
</dbReference>
<dbReference type="PANTHER" id="PTHR36066">
    <property type="entry name" value="TRANSCRIPTION FACTOR BHLH145"/>
    <property type="match status" value="1"/>
</dbReference>
<dbReference type="Pfam" id="PF23173">
    <property type="entry name" value="bHLH_SAC51"/>
    <property type="match status" value="1"/>
</dbReference>
<protein>
    <recommendedName>
        <fullName evidence="6">BHLH domain-containing protein</fullName>
    </recommendedName>
</protein>
<evidence type="ECO:0000313" key="8">
    <source>
        <dbReference type="Proteomes" id="UP001443914"/>
    </source>
</evidence>
<evidence type="ECO:0000256" key="2">
    <source>
        <dbReference type="ARBA" id="ARBA00023015"/>
    </source>
</evidence>
<dbReference type="Proteomes" id="UP001443914">
    <property type="component" value="Unassembled WGS sequence"/>
</dbReference>
<dbReference type="Gene3D" id="4.10.280.10">
    <property type="entry name" value="Helix-loop-helix DNA-binding domain"/>
    <property type="match status" value="1"/>
</dbReference>
<keyword evidence="8" id="KW-1185">Reference proteome</keyword>
<evidence type="ECO:0000256" key="5">
    <source>
        <dbReference type="SAM" id="MobiDB-lite"/>
    </source>
</evidence>
<comment type="caution">
    <text evidence="7">The sequence shown here is derived from an EMBL/GenBank/DDBJ whole genome shotgun (WGS) entry which is preliminary data.</text>
</comment>
<dbReference type="GO" id="GO:0046983">
    <property type="term" value="F:protein dimerization activity"/>
    <property type="evidence" value="ECO:0007669"/>
    <property type="project" value="InterPro"/>
</dbReference>
<dbReference type="SUPFAM" id="SSF47459">
    <property type="entry name" value="HLH, helix-loop-helix DNA-binding domain"/>
    <property type="match status" value="1"/>
</dbReference>
<reference evidence="7" key="1">
    <citation type="submission" date="2024-03" db="EMBL/GenBank/DDBJ databases">
        <title>WGS assembly of Saponaria officinalis var. Norfolk2.</title>
        <authorList>
            <person name="Jenkins J."/>
            <person name="Shu S."/>
            <person name="Grimwood J."/>
            <person name="Barry K."/>
            <person name="Goodstein D."/>
            <person name="Schmutz J."/>
            <person name="Leebens-Mack J."/>
            <person name="Osbourn A."/>
        </authorList>
    </citation>
    <scope>NUCLEOTIDE SEQUENCE [LARGE SCALE GENOMIC DNA]</scope>
    <source>
        <strain evidence="7">JIC</strain>
    </source>
</reference>